<evidence type="ECO:0000313" key="1">
    <source>
        <dbReference type="EMBL" id="CAE7260568.1"/>
    </source>
</evidence>
<dbReference type="AlphaFoldDB" id="A0A812MKD8"/>
<comment type="caution">
    <text evidence="1">The sequence shown here is derived from an EMBL/GenBank/DDBJ whole genome shotgun (WGS) entry which is preliminary data.</text>
</comment>
<gene>
    <name evidence="1" type="primary">F52C9.6</name>
    <name evidence="1" type="ORF">SPIL2461_LOCUS5455</name>
</gene>
<keyword evidence="2" id="KW-1185">Reference proteome</keyword>
<organism evidence="1 2">
    <name type="scientific">Symbiodinium pilosum</name>
    <name type="common">Dinoflagellate</name>
    <dbReference type="NCBI Taxonomy" id="2952"/>
    <lineage>
        <taxon>Eukaryota</taxon>
        <taxon>Sar</taxon>
        <taxon>Alveolata</taxon>
        <taxon>Dinophyceae</taxon>
        <taxon>Suessiales</taxon>
        <taxon>Symbiodiniaceae</taxon>
        <taxon>Symbiodinium</taxon>
    </lineage>
</organism>
<protein>
    <submittedName>
        <fullName evidence="1">F52C9.6 protein</fullName>
    </submittedName>
</protein>
<accession>A0A812MKD8</accession>
<name>A0A812MKD8_SYMPI</name>
<evidence type="ECO:0000313" key="2">
    <source>
        <dbReference type="Proteomes" id="UP000649617"/>
    </source>
</evidence>
<dbReference type="Proteomes" id="UP000649617">
    <property type="component" value="Unassembled WGS sequence"/>
</dbReference>
<dbReference type="EMBL" id="CAJNIZ010007702">
    <property type="protein sequence ID" value="CAE7260568.1"/>
    <property type="molecule type" value="Genomic_DNA"/>
</dbReference>
<proteinExistence type="predicted"/>
<reference evidence="1" key="1">
    <citation type="submission" date="2021-02" db="EMBL/GenBank/DDBJ databases">
        <authorList>
            <person name="Dougan E. K."/>
            <person name="Rhodes N."/>
            <person name="Thang M."/>
            <person name="Chan C."/>
        </authorList>
    </citation>
    <scope>NUCLEOTIDE SEQUENCE</scope>
</reference>
<sequence length="177" mass="20486">MSSQEIRLAKKRYEDEGLKPSQIADRLGRNDSNITRLSVKQLPRKEHGRRHLLSEPQVDLLVRRLHEPVTKANAEYHVTAQMLRKSTKERVILQALHARGIYFCKLREKPLLTADDIRARFAFAKKFKGKPASWWNNHIHAFLDGKHFKTYITSDARKLAANINIAHLLCIGLLDFV</sequence>